<keyword evidence="2" id="KW-0808">Transferase</keyword>
<evidence type="ECO:0000313" key="3">
    <source>
        <dbReference type="Proteomes" id="UP000248783"/>
    </source>
</evidence>
<reference evidence="2 3" key="1">
    <citation type="submission" date="2018-06" db="EMBL/GenBank/DDBJ databases">
        <title>Whole genome sequencing of a novel hydrocarbon degrading bacterial strain, PW21 isolated from oil contaminated produced water sample.</title>
        <authorList>
            <person name="Nagkirti P."/>
            <person name="Shaikh A."/>
            <person name="Gowdaman V."/>
            <person name="Engineer A.E."/>
            <person name="Dagar S."/>
            <person name="Dhakephalkar P.K."/>
        </authorList>
    </citation>
    <scope>NUCLEOTIDE SEQUENCE [LARGE SCALE GENOMIC DNA]</scope>
    <source>
        <strain evidence="2 3">PW21</strain>
    </source>
</reference>
<dbReference type="Pfam" id="PF00583">
    <property type="entry name" value="Acetyltransf_1"/>
    <property type="match status" value="1"/>
</dbReference>
<dbReference type="PANTHER" id="PTHR13170">
    <property type="entry name" value="O-GLCNACASE"/>
    <property type="match status" value="1"/>
</dbReference>
<name>A0A2W5WLV7_9MICO</name>
<dbReference type="SUPFAM" id="SSF55729">
    <property type="entry name" value="Acyl-CoA N-acyltransferases (Nat)"/>
    <property type="match status" value="1"/>
</dbReference>
<dbReference type="InterPro" id="IPR016181">
    <property type="entry name" value="Acyl_CoA_acyltransferase"/>
</dbReference>
<dbReference type="Gene3D" id="3.40.630.30">
    <property type="match status" value="1"/>
</dbReference>
<sequence length="226" mass="24421">MTGRIRLYTPADRDAVAEVCVRTGDAGEDARGLYPDDSLLPDVYALPYVDLEPATALVLVLSDDGTGAHDAVLRVPDGVLVGYVLGAPDTEQFVERWHHEWTPGFLERHPGAALVETGRRGGAGSGLLHDGVHPERMLPPVPAVLRSYPAHLHVDLLPQAQRQGWGRRLVDALCDVLAERDVPGVHLGYDPRNTGARAFYERLGFHELPGSRPEAPLLGRATGPTG</sequence>
<dbReference type="AlphaFoldDB" id="A0A2W5WLV7"/>
<evidence type="ECO:0000313" key="2">
    <source>
        <dbReference type="EMBL" id="PZR51982.1"/>
    </source>
</evidence>
<organism evidence="2 3">
    <name type="scientific">Xylanimonas oleitrophica</name>
    <dbReference type="NCBI Taxonomy" id="2607479"/>
    <lineage>
        <taxon>Bacteria</taxon>
        <taxon>Bacillati</taxon>
        <taxon>Actinomycetota</taxon>
        <taxon>Actinomycetes</taxon>
        <taxon>Micrococcales</taxon>
        <taxon>Promicromonosporaceae</taxon>
        <taxon>Xylanimonas</taxon>
    </lineage>
</organism>
<gene>
    <name evidence="2" type="ORF">DNL40_14300</name>
</gene>
<dbReference type="PANTHER" id="PTHR13170:SF16">
    <property type="entry name" value="PROTEIN O-GLCNACASE"/>
    <property type="match status" value="1"/>
</dbReference>
<dbReference type="InterPro" id="IPR051822">
    <property type="entry name" value="Glycosyl_Hydrolase_84"/>
</dbReference>
<dbReference type="CDD" id="cd04301">
    <property type="entry name" value="NAT_SF"/>
    <property type="match status" value="1"/>
</dbReference>
<feature type="domain" description="N-acetyltransferase" evidence="1">
    <location>
        <begin position="59"/>
        <end position="224"/>
    </location>
</feature>
<proteinExistence type="predicted"/>
<dbReference type="Proteomes" id="UP000248783">
    <property type="component" value="Unassembled WGS sequence"/>
</dbReference>
<keyword evidence="3" id="KW-1185">Reference proteome</keyword>
<dbReference type="GO" id="GO:0016747">
    <property type="term" value="F:acyltransferase activity, transferring groups other than amino-acyl groups"/>
    <property type="evidence" value="ECO:0007669"/>
    <property type="project" value="InterPro"/>
</dbReference>
<dbReference type="PROSITE" id="PS51186">
    <property type="entry name" value="GNAT"/>
    <property type="match status" value="1"/>
</dbReference>
<dbReference type="EMBL" id="QKWH01000014">
    <property type="protein sequence ID" value="PZR51982.1"/>
    <property type="molecule type" value="Genomic_DNA"/>
</dbReference>
<evidence type="ECO:0000259" key="1">
    <source>
        <dbReference type="PROSITE" id="PS51186"/>
    </source>
</evidence>
<dbReference type="InterPro" id="IPR000182">
    <property type="entry name" value="GNAT_dom"/>
</dbReference>
<dbReference type="RefSeq" id="WP_111251938.1">
    <property type="nucleotide sequence ID" value="NZ_QKWH01000014.1"/>
</dbReference>
<comment type="caution">
    <text evidence="2">The sequence shown here is derived from an EMBL/GenBank/DDBJ whole genome shotgun (WGS) entry which is preliminary data.</text>
</comment>
<accession>A0A2W5WLV7</accession>
<protein>
    <submittedName>
        <fullName evidence="2">GNAT family N-acetyltransferase</fullName>
    </submittedName>
</protein>